<name>A0A4R7J1Q5_9ACTN</name>
<dbReference type="Proteomes" id="UP000295371">
    <property type="component" value="Unassembled WGS sequence"/>
</dbReference>
<evidence type="ECO:0000313" key="3">
    <source>
        <dbReference type="Proteomes" id="UP000295371"/>
    </source>
</evidence>
<keyword evidence="1" id="KW-0812">Transmembrane</keyword>
<feature type="transmembrane region" description="Helical" evidence="1">
    <location>
        <begin position="118"/>
        <end position="138"/>
    </location>
</feature>
<evidence type="ECO:0000256" key="1">
    <source>
        <dbReference type="SAM" id="Phobius"/>
    </source>
</evidence>
<gene>
    <name evidence="2" type="ORF">CLV29_2505</name>
</gene>
<keyword evidence="1" id="KW-1133">Transmembrane helix</keyword>
<dbReference type="RefSeq" id="WP_133755407.1">
    <property type="nucleotide sequence ID" value="NZ_SOAW01000002.1"/>
</dbReference>
<evidence type="ECO:0000313" key="2">
    <source>
        <dbReference type="EMBL" id="TDT31092.1"/>
    </source>
</evidence>
<protein>
    <submittedName>
        <fullName evidence="2">Uncharacterized protein</fullName>
    </submittedName>
</protein>
<dbReference type="AlphaFoldDB" id="A0A4R7J1Q5"/>
<accession>A0A4R7J1Q5</accession>
<dbReference type="EMBL" id="SOAW01000002">
    <property type="protein sequence ID" value="TDT31092.1"/>
    <property type="molecule type" value="Genomic_DNA"/>
</dbReference>
<sequence length="154" mass="17239">MPTPAHRMVRRLTGHLHTPHPVYAVVTLIPALMLAPAVFKLSPIPASIRDAMTPAWSVVWLWGMFLSLLLVAVMTVWRNTRPEDEWPIWVDMSATAGTAIMLAAYAVALDAKFETLSILWSVAPYVSFGVFFMIRFVAFIRKIHYLSEVTGAGR</sequence>
<keyword evidence="1" id="KW-0472">Membrane</keyword>
<reference evidence="2 3" key="1">
    <citation type="submission" date="2019-03" db="EMBL/GenBank/DDBJ databases">
        <title>Genomic Encyclopedia of Archaeal and Bacterial Type Strains, Phase II (KMG-II): from individual species to whole genera.</title>
        <authorList>
            <person name="Goeker M."/>
        </authorList>
    </citation>
    <scope>NUCLEOTIDE SEQUENCE [LARGE SCALE GENOMIC DNA]</scope>
    <source>
        <strain evidence="2 3">DSM 24323</strain>
    </source>
</reference>
<organism evidence="2 3">
    <name type="scientific">Naumannella halotolerans</name>
    <dbReference type="NCBI Taxonomy" id="993414"/>
    <lineage>
        <taxon>Bacteria</taxon>
        <taxon>Bacillati</taxon>
        <taxon>Actinomycetota</taxon>
        <taxon>Actinomycetes</taxon>
        <taxon>Propionibacteriales</taxon>
        <taxon>Propionibacteriaceae</taxon>
        <taxon>Naumannella</taxon>
    </lineage>
</organism>
<proteinExistence type="predicted"/>
<comment type="caution">
    <text evidence="2">The sequence shown here is derived from an EMBL/GenBank/DDBJ whole genome shotgun (WGS) entry which is preliminary data.</text>
</comment>
<keyword evidence="3" id="KW-1185">Reference proteome</keyword>
<feature type="transmembrane region" description="Helical" evidence="1">
    <location>
        <begin position="21"/>
        <end position="39"/>
    </location>
</feature>
<feature type="transmembrane region" description="Helical" evidence="1">
    <location>
        <begin position="89"/>
        <end position="106"/>
    </location>
</feature>
<feature type="transmembrane region" description="Helical" evidence="1">
    <location>
        <begin position="59"/>
        <end position="77"/>
    </location>
</feature>